<dbReference type="EnsemblMetazoa" id="XM_038203618.1">
    <property type="protein sequence ID" value="XP_038059546.1"/>
    <property type="gene ID" value="LOC119730631"/>
</dbReference>
<sequence>MTVKENNDEASPTTCNYTSKASSSLLKLSTDLPCICDPGAYSHHGGGHLTGWGSIPDRKTDRRRQGVSSRTPRKPFPSRLYEATTWDSRSDDYTFRHCENIGSYMEQYRRDHTVMDTGRTRNRASDEMVVFLPSRSASNLGSNQGARKTDYLRLPSVRDKRSTVSPATVTIIDQHGVNRCQVREDSPRASSREQHGAMSVSRQNGQPAPTKTPQTKGKRKNGRSKVGNGNVGGAKSKTVTIDSYTGGTFVNIVGELRAEIVGSKLSRIGRNSAKTESVSSQSNSWFSLERSRSHLRTSSFGSMAPSGDRGINNLKQPIKHLGRDDVTQARSYETWESLWRDNFRTLGSLNIEGAMNDGPRNARLKTHKLENEQTDRIRIPYRASISPRDNHYDAMPEIALGETGTMTMTKYLDSRALFQANSFRGNNRHVTTRTRLPISQQRRAPPLSQDTIVVGRGSPLRTEEQYCIDK</sequence>
<feature type="compositionally biased region" description="Polar residues" evidence="1">
    <location>
        <begin position="200"/>
        <end position="215"/>
    </location>
</feature>
<evidence type="ECO:0000256" key="1">
    <source>
        <dbReference type="SAM" id="MobiDB-lite"/>
    </source>
</evidence>
<keyword evidence="3" id="KW-1185">Reference proteome</keyword>
<accession>A0A914A7Z2</accession>
<dbReference type="GeneID" id="119730631"/>
<dbReference type="RefSeq" id="XP_038059546.1">
    <property type="nucleotide sequence ID" value="XM_038203618.1"/>
</dbReference>
<evidence type="ECO:0000313" key="3">
    <source>
        <dbReference type="Proteomes" id="UP000887568"/>
    </source>
</evidence>
<proteinExistence type="predicted"/>
<protein>
    <submittedName>
        <fullName evidence="2">Uncharacterized protein</fullName>
    </submittedName>
</protein>
<feature type="region of interest" description="Disordered" evidence="1">
    <location>
        <begin position="47"/>
        <end position="76"/>
    </location>
</feature>
<feature type="compositionally biased region" description="Basic and acidic residues" evidence="1">
    <location>
        <begin position="181"/>
        <end position="195"/>
    </location>
</feature>
<organism evidence="2 3">
    <name type="scientific">Patiria miniata</name>
    <name type="common">Bat star</name>
    <name type="synonym">Asterina miniata</name>
    <dbReference type="NCBI Taxonomy" id="46514"/>
    <lineage>
        <taxon>Eukaryota</taxon>
        <taxon>Metazoa</taxon>
        <taxon>Echinodermata</taxon>
        <taxon>Eleutherozoa</taxon>
        <taxon>Asterozoa</taxon>
        <taxon>Asteroidea</taxon>
        <taxon>Valvatacea</taxon>
        <taxon>Valvatida</taxon>
        <taxon>Asterinidae</taxon>
        <taxon>Patiria</taxon>
    </lineage>
</organism>
<dbReference type="Proteomes" id="UP000887568">
    <property type="component" value="Unplaced"/>
</dbReference>
<dbReference type="OrthoDB" id="10474484at2759"/>
<dbReference type="OMA" id="MEQYRRD"/>
<reference evidence="2" key="1">
    <citation type="submission" date="2022-11" db="UniProtKB">
        <authorList>
            <consortium name="EnsemblMetazoa"/>
        </authorList>
    </citation>
    <scope>IDENTIFICATION</scope>
</reference>
<dbReference type="AlphaFoldDB" id="A0A914A7Z2"/>
<evidence type="ECO:0000313" key="2">
    <source>
        <dbReference type="EnsemblMetazoa" id="XP_038059546.1"/>
    </source>
</evidence>
<feature type="region of interest" description="Disordered" evidence="1">
    <location>
        <begin position="178"/>
        <end position="233"/>
    </location>
</feature>
<name>A0A914A7Z2_PATMI</name>